<feature type="domain" description="AAR2 N-terminal" evidence="5">
    <location>
        <begin position="28"/>
        <end position="152"/>
    </location>
</feature>
<feature type="transmembrane region" description="Helical" evidence="4">
    <location>
        <begin position="220"/>
        <end position="238"/>
    </location>
</feature>
<dbReference type="Proteomes" id="UP000887578">
    <property type="component" value="Unplaced"/>
</dbReference>
<organism evidence="6 7">
    <name type="scientific">Panagrolaimus davidi</name>
    <dbReference type="NCBI Taxonomy" id="227884"/>
    <lineage>
        <taxon>Eukaryota</taxon>
        <taxon>Metazoa</taxon>
        <taxon>Ecdysozoa</taxon>
        <taxon>Nematoda</taxon>
        <taxon>Chromadorea</taxon>
        <taxon>Rhabditida</taxon>
        <taxon>Tylenchina</taxon>
        <taxon>Panagrolaimomorpha</taxon>
        <taxon>Panagrolaimoidea</taxon>
        <taxon>Panagrolaimidae</taxon>
        <taxon>Panagrolaimus</taxon>
    </lineage>
</organism>
<name>A0A914R5H5_9BILA</name>
<evidence type="ECO:0000259" key="5">
    <source>
        <dbReference type="Pfam" id="PF20981"/>
    </source>
</evidence>
<dbReference type="AlphaFoldDB" id="A0A914R5H5"/>
<dbReference type="PANTHER" id="PTHR12689:SF4">
    <property type="entry name" value="PROTEIN AAR2 HOMOLOG"/>
    <property type="match status" value="1"/>
</dbReference>
<keyword evidence="4" id="KW-0812">Transmembrane</keyword>
<proteinExistence type="inferred from homology"/>
<dbReference type="InterPro" id="IPR007946">
    <property type="entry name" value="AAR2"/>
</dbReference>
<dbReference type="InterPro" id="IPR038516">
    <property type="entry name" value="AAR2_N_sf"/>
</dbReference>
<reference evidence="7" key="1">
    <citation type="submission" date="2022-11" db="UniProtKB">
        <authorList>
            <consortium name="WormBaseParasite"/>
        </authorList>
    </citation>
    <scope>IDENTIFICATION</scope>
</reference>
<evidence type="ECO:0000313" key="6">
    <source>
        <dbReference type="Proteomes" id="UP000887578"/>
    </source>
</evidence>
<evidence type="ECO:0000256" key="3">
    <source>
        <dbReference type="ARBA" id="ARBA00030625"/>
    </source>
</evidence>
<evidence type="ECO:0000313" key="7">
    <source>
        <dbReference type="WBParaSite" id="PDA_v2.g9908.t1"/>
    </source>
</evidence>
<dbReference type="FunFam" id="2.60.34.20:FF:000001">
    <property type="entry name" value="protein AAR2 homolog"/>
    <property type="match status" value="1"/>
</dbReference>
<dbReference type="InterPro" id="IPR033647">
    <property type="entry name" value="Aar2_N"/>
</dbReference>
<evidence type="ECO:0000256" key="1">
    <source>
        <dbReference type="ARBA" id="ARBA00006281"/>
    </source>
</evidence>
<dbReference type="WBParaSite" id="PDA_v2.g9908.t1">
    <property type="protein sequence ID" value="PDA_v2.g9908.t1"/>
    <property type="gene ID" value="PDA_v2.g9908"/>
</dbReference>
<sequence>MDIEKIKKAMANDEMPQELAQKLFTDNGFLIIQNCPAGLEFGVDYKSWTLADKFLGLKLIPPGIHYFFISTEKAPRIGFFKCFKGNEILLLRWDKQTESFSEKLASKEDIERLKANLQNIDRNLAAYPFSTAQNWIQLSNFINEKTIERLKPKNVHGLITGQPETVTKEEELAAELNDKSKVFNVDREHPDRVRFQDSAGLPIMKVKEGFEIPFTKIPDVPVSFLLLYLIIYAAIFWLL</sequence>
<dbReference type="CDD" id="cd13777">
    <property type="entry name" value="Aar2_N"/>
    <property type="match status" value="1"/>
</dbReference>
<evidence type="ECO:0000256" key="2">
    <source>
        <dbReference type="ARBA" id="ARBA00016372"/>
    </source>
</evidence>
<dbReference type="Pfam" id="PF20981">
    <property type="entry name" value="AAR2_1st"/>
    <property type="match status" value="1"/>
</dbReference>
<comment type="similarity">
    <text evidence="1">Belongs to the AAR2 family.</text>
</comment>
<keyword evidence="4" id="KW-1133">Transmembrane helix</keyword>
<evidence type="ECO:0000256" key="4">
    <source>
        <dbReference type="SAM" id="Phobius"/>
    </source>
</evidence>
<dbReference type="GO" id="GO:0000244">
    <property type="term" value="P:spliceosomal tri-snRNP complex assembly"/>
    <property type="evidence" value="ECO:0007669"/>
    <property type="project" value="TreeGrafter"/>
</dbReference>
<dbReference type="Gene3D" id="2.60.34.20">
    <property type="match status" value="1"/>
</dbReference>
<dbReference type="PANTHER" id="PTHR12689">
    <property type="entry name" value="A1 CISTRON SPLICING FACTOR AAR2-RELATED"/>
    <property type="match status" value="1"/>
</dbReference>
<keyword evidence="6" id="KW-1185">Reference proteome</keyword>
<accession>A0A914R5H5</accession>
<keyword evidence="4" id="KW-0472">Membrane</keyword>
<protein>
    <recommendedName>
        <fullName evidence="2">Protein AAR2 homolog</fullName>
    </recommendedName>
    <alternativeName>
        <fullName evidence="3">AAR2 splicing factor homolog</fullName>
    </alternativeName>
</protein>